<name>A0A6M2E663_9ROSI</name>
<reference evidence="2" key="1">
    <citation type="submission" date="2020-03" db="EMBL/GenBank/DDBJ databases">
        <authorList>
            <person name="Zhang R."/>
        </authorList>
    </citation>
    <scope>NUCLEOTIDE SEQUENCE</scope>
</reference>
<sequence length="107" mass="12509">MEDKSPAYKREAEINTQGRMRRSKTQEIEQKTLGNRGGTQQQGRQNRSQTQAKIQRQKPSEKNKGRNPENKAINPETEQFTAPDSNKRNQPRKTEQETQKNRENKTQ</sequence>
<feature type="region of interest" description="Disordered" evidence="1">
    <location>
        <begin position="1"/>
        <end position="107"/>
    </location>
</feature>
<feature type="compositionally biased region" description="Basic and acidic residues" evidence="1">
    <location>
        <begin position="92"/>
        <end position="107"/>
    </location>
</feature>
<dbReference type="AlphaFoldDB" id="A0A6M2E663"/>
<feature type="compositionally biased region" description="Low complexity" evidence="1">
    <location>
        <begin position="38"/>
        <end position="51"/>
    </location>
</feature>
<feature type="compositionally biased region" description="Basic and acidic residues" evidence="1">
    <location>
        <begin position="1"/>
        <end position="13"/>
    </location>
</feature>
<accession>A0A6M2E663</accession>
<dbReference type="EMBL" id="GILB01000159">
    <property type="protein sequence ID" value="NUU80492.1"/>
    <property type="molecule type" value="Transcribed_RNA"/>
</dbReference>
<evidence type="ECO:0000256" key="1">
    <source>
        <dbReference type="SAM" id="MobiDB-lite"/>
    </source>
</evidence>
<feature type="compositionally biased region" description="Basic and acidic residues" evidence="1">
    <location>
        <begin position="58"/>
        <end position="69"/>
    </location>
</feature>
<protein>
    <submittedName>
        <fullName evidence="2">Uncharacterized protein</fullName>
    </submittedName>
</protein>
<organism evidence="2">
    <name type="scientific">Populus davidiana</name>
    <dbReference type="NCBI Taxonomy" id="266767"/>
    <lineage>
        <taxon>Eukaryota</taxon>
        <taxon>Viridiplantae</taxon>
        <taxon>Streptophyta</taxon>
        <taxon>Embryophyta</taxon>
        <taxon>Tracheophyta</taxon>
        <taxon>Spermatophyta</taxon>
        <taxon>Magnoliopsida</taxon>
        <taxon>eudicotyledons</taxon>
        <taxon>Gunneridae</taxon>
        <taxon>Pentapetalae</taxon>
        <taxon>rosids</taxon>
        <taxon>fabids</taxon>
        <taxon>Malpighiales</taxon>
        <taxon>Salicaceae</taxon>
        <taxon>Saliceae</taxon>
        <taxon>Populus</taxon>
    </lineage>
</organism>
<proteinExistence type="predicted"/>
<evidence type="ECO:0000313" key="2">
    <source>
        <dbReference type="EMBL" id="NUU80492.1"/>
    </source>
</evidence>